<feature type="domain" description="SAM" evidence="3">
    <location>
        <begin position="584"/>
        <end position="649"/>
    </location>
</feature>
<dbReference type="Pfam" id="PF07647">
    <property type="entry name" value="SAM_2"/>
    <property type="match status" value="1"/>
</dbReference>
<organism evidence="4 5">
    <name type="scientific">Pseudolycoriella hygida</name>
    <dbReference type="NCBI Taxonomy" id="35572"/>
    <lineage>
        <taxon>Eukaryota</taxon>
        <taxon>Metazoa</taxon>
        <taxon>Ecdysozoa</taxon>
        <taxon>Arthropoda</taxon>
        <taxon>Hexapoda</taxon>
        <taxon>Insecta</taxon>
        <taxon>Pterygota</taxon>
        <taxon>Neoptera</taxon>
        <taxon>Endopterygota</taxon>
        <taxon>Diptera</taxon>
        <taxon>Nematocera</taxon>
        <taxon>Sciaroidea</taxon>
        <taxon>Sciaridae</taxon>
        <taxon>Pseudolycoriella</taxon>
    </lineage>
</organism>
<feature type="coiled-coil region" evidence="1">
    <location>
        <begin position="355"/>
        <end position="382"/>
    </location>
</feature>
<reference evidence="4" key="1">
    <citation type="submission" date="2022-07" db="EMBL/GenBank/DDBJ databases">
        <authorList>
            <person name="Trinca V."/>
            <person name="Uliana J.V.C."/>
            <person name="Torres T.T."/>
            <person name="Ward R.J."/>
            <person name="Monesi N."/>
        </authorList>
    </citation>
    <scope>NUCLEOTIDE SEQUENCE</scope>
    <source>
        <strain evidence="4">HSMRA1968</strain>
        <tissue evidence="4">Whole embryos</tissue>
    </source>
</reference>
<sequence>MQLNGTVAPTMAEPPEPPPRNPEKINASLSKMSLDTKTKSVDTSDRPVNNNKPFKSIISLDSTTSNIASTTQASKDHIDNNAKLAPNDIDSANESTTITQTSPSEYVVNGVGGCGSSNPNRNENNVICKDEGGGRNTSLPVIEMNNKYQQITIDKSNANNIQFNNSHDESGSNNRDDKTETKYGNRNDDINSVREQSFDSDSAQSSKLRQENDRLTNEINRLKKLLENSEDGAIGGVYLSDSNSADAHCTDDKSRIERLESELKRAKDQITNLRNDRNKLKADKVDLIAHVKQLCSSLQDKEQELRDFIRNFEQRIRETETTNAKVSSERERERWSLLKHAREESERSIALAAQLNARDIQLQRIQEQLQEARRQISGCMSDQESLLSFAPLTPPSGMMSHMAGGGCGERGSCSADSGVRGSSDRESAAGDPLSDGPCDNGPCITVDSDSISLVSSHHMYQYGTPKERSPTLSPLNVGTFSRSIDSGALSRSVEHLGSPNDSEGPPVTRRIQPKSNSGTLGSRSGRGGTWGSISRVFARTRHRNKSALADTECSEFQWSPLTEEGYTEKLRLLREASAVPMERWRASQVLAWLEVALGMPQYSAKCSENVKSGKVLLELNDGELETGLGLTHPMHRKKLRLAIEEQRRPELIRYATIGQLGHTWVASEWLPDIGLPQYTETFLHSLVDARMLDTLSKKELEKFLNVTRKFHQASIVHGIHVLRILKYDRQTLAMRRLQCENVDADPIVWTNQRFIRWARSIDLGEYADNLKDSGVHGGLVVLEPSFSGDTIATALGIPPSKNIIRRHLCTEFDALVLPARSQLGQGIRTGGSVVPITGPGGLQQQYHSMDRRSSGSLRGSLSKAFRFNSKYRPDKQFGASTSPTPSYSSSENGIYATIGQPQPTTAPPSHRVSAPPLDTYSSLPRYAQHRRVKSISDIEVIAATPV</sequence>
<dbReference type="InterPro" id="IPR037614">
    <property type="entry name" value="Kazrin"/>
</dbReference>
<feature type="region of interest" description="Disordered" evidence="2">
    <location>
        <begin position="874"/>
        <end position="921"/>
    </location>
</feature>
<feature type="compositionally biased region" description="Basic and acidic residues" evidence="2">
    <location>
        <begin position="166"/>
        <end position="192"/>
    </location>
</feature>
<feature type="compositionally biased region" description="Basic and acidic residues" evidence="2">
    <location>
        <begin position="34"/>
        <end position="45"/>
    </location>
</feature>
<feature type="region of interest" description="Disordered" evidence="2">
    <location>
        <begin position="1"/>
        <end position="55"/>
    </location>
</feature>
<feature type="compositionally biased region" description="Polar residues" evidence="2">
    <location>
        <begin position="46"/>
        <end position="55"/>
    </location>
</feature>
<evidence type="ECO:0000256" key="2">
    <source>
        <dbReference type="SAM" id="MobiDB-lite"/>
    </source>
</evidence>
<gene>
    <name evidence="4" type="primary">KAZN</name>
    <name evidence="4" type="ORF">Bhyg_06718</name>
</gene>
<evidence type="ECO:0000259" key="3">
    <source>
        <dbReference type="PROSITE" id="PS50105"/>
    </source>
</evidence>
<dbReference type="EMBL" id="WJQU01000002">
    <property type="protein sequence ID" value="KAJ6641775.1"/>
    <property type="molecule type" value="Genomic_DNA"/>
</dbReference>
<dbReference type="OrthoDB" id="6430345at2759"/>
<dbReference type="PANTHER" id="PTHR12776:SF1">
    <property type="entry name" value="KAZRIN"/>
    <property type="match status" value="1"/>
</dbReference>
<accession>A0A9Q0S388</accession>
<feature type="region of interest" description="Disordered" evidence="2">
    <location>
        <begin position="402"/>
        <end position="442"/>
    </location>
</feature>
<dbReference type="PROSITE" id="PS50105">
    <property type="entry name" value="SAM_DOMAIN"/>
    <property type="match status" value="2"/>
</dbReference>
<evidence type="ECO:0000256" key="1">
    <source>
        <dbReference type="SAM" id="Coils"/>
    </source>
</evidence>
<dbReference type="SMART" id="SM00454">
    <property type="entry name" value="SAM"/>
    <property type="match status" value="3"/>
</dbReference>
<feature type="region of interest" description="Disordered" evidence="2">
    <location>
        <begin position="71"/>
        <end position="139"/>
    </location>
</feature>
<proteinExistence type="predicted"/>
<feature type="region of interest" description="Disordered" evidence="2">
    <location>
        <begin position="160"/>
        <end position="214"/>
    </location>
</feature>
<dbReference type="InterPro" id="IPR013761">
    <property type="entry name" value="SAM/pointed_sf"/>
</dbReference>
<dbReference type="CDD" id="cd09564">
    <property type="entry name" value="SAM_kazrin_repeat1"/>
    <property type="match status" value="1"/>
</dbReference>
<comment type="caution">
    <text evidence="4">The sequence shown here is derived from an EMBL/GenBank/DDBJ whole genome shotgun (WGS) entry which is preliminary data.</text>
</comment>
<dbReference type="InterPro" id="IPR037616">
    <property type="entry name" value="Kazrin_SAM_rpt_3"/>
</dbReference>
<dbReference type="InterPro" id="IPR037613">
    <property type="entry name" value="Kazrin_SAM_rpt_1"/>
</dbReference>
<feature type="compositionally biased region" description="Polar residues" evidence="2">
    <location>
        <begin position="193"/>
        <end position="207"/>
    </location>
</feature>
<feature type="domain" description="SAM" evidence="3">
    <location>
        <begin position="667"/>
        <end position="725"/>
    </location>
</feature>
<dbReference type="AlphaFoldDB" id="A0A9Q0S388"/>
<feature type="compositionally biased region" description="Polar residues" evidence="2">
    <location>
        <begin position="90"/>
        <end position="104"/>
    </location>
</feature>
<dbReference type="PANTHER" id="PTHR12776">
    <property type="entry name" value="KAZRIN-RELATED"/>
    <property type="match status" value="1"/>
</dbReference>
<keyword evidence="5" id="KW-1185">Reference proteome</keyword>
<evidence type="ECO:0000313" key="4">
    <source>
        <dbReference type="EMBL" id="KAJ6641775.1"/>
    </source>
</evidence>
<dbReference type="InterPro" id="IPR037615">
    <property type="entry name" value="Kazrin_SAM_rpt_2"/>
</dbReference>
<dbReference type="Gene3D" id="1.10.150.50">
    <property type="entry name" value="Transcription Factor, Ets-1"/>
    <property type="match status" value="3"/>
</dbReference>
<protein>
    <submittedName>
        <fullName evidence="4">Kazrin</fullName>
    </submittedName>
</protein>
<dbReference type="InterPro" id="IPR001660">
    <property type="entry name" value="SAM"/>
</dbReference>
<dbReference type="Pfam" id="PF00536">
    <property type="entry name" value="SAM_1"/>
    <property type="match status" value="2"/>
</dbReference>
<dbReference type="SUPFAM" id="SSF47769">
    <property type="entry name" value="SAM/Pointed domain"/>
    <property type="match status" value="2"/>
</dbReference>
<feature type="region of interest" description="Disordered" evidence="2">
    <location>
        <begin position="492"/>
        <end position="527"/>
    </location>
</feature>
<evidence type="ECO:0000313" key="5">
    <source>
        <dbReference type="Proteomes" id="UP001151699"/>
    </source>
</evidence>
<dbReference type="CDD" id="cd09567">
    <property type="entry name" value="SAM_kazrin_repeat2"/>
    <property type="match status" value="1"/>
</dbReference>
<name>A0A9Q0S388_9DIPT</name>
<keyword evidence="1" id="KW-0175">Coiled coil</keyword>
<dbReference type="Proteomes" id="UP001151699">
    <property type="component" value="Chromosome B"/>
</dbReference>
<dbReference type="InterPro" id="IPR059089">
    <property type="entry name" value="Kazrin_N"/>
</dbReference>
<feature type="compositionally biased region" description="Low complexity" evidence="2">
    <location>
        <begin position="880"/>
        <end position="890"/>
    </location>
</feature>
<dbReference type="CDD" id="cd09570">
    <property type="entry name" value="SAM_kazrin_repeat3"/>
    <property type="match status" value="1"/>
</dbReference>
<dbReference type="Pfam" id="PF25986">
    <property type="entry name" value="Kazrin"/>
    <property type="match status" value="1"/>
</dbReference>